<comment type="similarity">
    <text evidence="2 14">Belongs to the Arg-specific ADP-ribosyltransferase family.</text>
</comment>
<dbReference type="PROSITE" id="PS51996">
    <property type="entry name" value="TR_MART"/>
    <property type="match status" value="1"/>
</dbReference>
<evidence type="ECO:0000256" key="11">
    <source>
        <dbReference type="ARBA" id="ARBA00023027"/>
    </source>
</evidence>
<accession>A0A8C7H531</accession>
<name>A0A8C7H531_ONCKI</name>
<keyword evidence="12" id="KW-1015">Disulfide bond</keyword>
<dbReference type="PANTHER" id="PTHR10339:SF25">
    <property type="entry name" value="SECRETED EXOENZYME S"/>
    <property type="match status" value="1"/>
</dbReference>
<gene>
    <name evidence="15" type="primary">LOC109900481</name>
</gene>
<feature type="chain" id="PRO_5034263270" description="NAD(P)(+)--arginine ADP-ribosyltransferase" evidence="14">
    <location>
        <begin position="22"/>
        <end position="290"/>
    </location>
</feature>
<keyword evidence="10" id="KW-0843">Virulence</keyword>
<dbReference type="RefSeq" id="XP_031670784.1">
    <property type="nucleotide sequence ID" value="XM_031814924.1"/>
</dbReference>
<protein>
    <recommendedName>
        <fullName evidence="14">NAD(P)(+)--arginine ADP-ribosyltransferase</fullName>
        <ecNumber evidence="14">2.4.2.31</ecNumber>
    </recommendedName>
    <alternativeName>
        <fullName evidence="14">Mono(ADP-ribosyl)transferase</fullName>
    </alternativeName>
</protein>
<dbReference type="GeneID" id="109900481"/>
<evidence type="ECO:0000256" key="13">
    <source>
        <dbReference type="ARBA" id="ARBA00047597"/>
    </source>
</evidence>
<dbReference type="Proteomes" id="UP000694557">
    <property type="component" value="Unassembled WGS sequence"/>
</dbReference>
<evidence type="ECO:0000256" key="14">
    <source>
        <dbReference type="RuleBase" id="RU361228"/>
    </source>
</evidence>
<keyword evidence="7" id="KW-0548">Nucleotidyltransferase</keyword>
<evidence type="ECO:0000256" key="8">
    <source>
        <dbReference type="ARBA" id="ARBA00022729"/>
    </source>
</evidence>
<feature type="signal peptide" evidence="14">
    <location>
        <begin position="1"/>
        <end position="21"/>
    </location>
</feature>
<keyword evidence="16" id="KW-1185">Reference proteome</keyword>
<evidence type="ECO:0000256" key="1">
    <source>
        <dbReference type="ARBA" id="ARBA00004613"/>
    </source>
</evidence>
<dbReference type="GO" id="GO:0003950">
    <property type="term" value="F:NAD+ poly-ADP-ribosyltransferase activity"/>
    <property type="evidence" value="ECO:0007669"/>
    <property type="project" value="TreeGrafter"/>
</dbReference>
<evidence type="ECO:0000313" key="15">
    <source>
        <dbReference type="Ensembl" id="ENSOKIP00005050540.1"/>
    </source>
</evidence>
<dbReference type="GO" id="GO:0106274">
    <property type="term" value="F:NAD+-protein-arginine ADP-ribosyltransferase activity"/>
    <property type="evidence" value="ECO:0007669"/>
    <property type="project" value="UniProtKB-EC"/>
</dbReference>
<keyword evidence="6 14" id="KW-0808">Transferase</keyword>
<evidence type="ECO:0000256" key="9">
    <source>
        <dbReference type="ARBA" id="ARBA00022857"/>
    </source>
</evidence>
<dbReference type="Ensembl" id="ENSOKIT00005053354.1">
    <property type="protein sequence ID" value="ENSOKIP00005050540.1"/>
    <property type="gene ID" value="ENSOKIG00005021285.1"/>
</dbReference>
<proteinExistence type="inferred from homology"/>
<dbReference type="GO" id="GO:0005576">
    <property type="term" value="C:extracellular region"/>
    <property type="evidence" value="ECO:0007669"/>
    <property type="project" value="UniProtKB-SubCell"/>
</dbReference>
<dbReference type="InterPro" id="IPR050999">
    <property type="entry name" value="ADP-ribosyltransferase_ARG"/>
</dbReference>
<dbReference type="KEGG" id="oki:109900481"/>
<dbReference type="InterPro" id="IPR000768">
    <property type="entry name" value="ART"/>
</dbReference>
<dbReference type="PANTHER" id="PTHR10339">
    <property type="entry name" value="ADP-RIBOSYLTRANSFERASE"/>
    <property type="match status" value="1"/>
</dbReference>
<dbReference type="GO" id="GO:0016779">
    <property type="term" value="F:nucleotidyltransferase activity"/>
    <property type="evidence" value="ECO:0007669"/>
    <property type="project" value="UniProtKB-KW"/>
</dbReference>
<dbReference type="Gene3D" id="3.90.176.10">
    <property type="entry name" value="Toxin ADP-ribosyltransferase, Chain A, domain 1"/>
    <property type="match status" value="1"/>
</dbReference>
<evidence type="ECO:0000256" key="2">
    <source>
        <dbReference type="ARBA" id="ARBA00009558"/>
    </source>
</evidence>
<reference evidence="15" key="2">
    <citation type="submission" date="2025-09" db="UniProtKB">
        <authorList>
            <consortium name="Ensembl"/>
        </authorList>
    </citation>
    <scope>IDENTIFICATION</scope>
</reference>
<organism evidence="15 16">
    <name type="scientific">Oncorhynchus kisutch</name>
    <name type="common">Coho salmon</name>
    <name type="synonym">Salmo kisutch</name>
    <dbReference type="NCBI Taxonomy" id="8019"/>
    <lineage>
        <taxon>Eukaryota</taxon>
        <taxon>Metazoa</taxon>
        <taxon>Chordata</taxon>
        <taxon>Craniata</taxon>
        <taxon>Vertebrata</taxon>
        <taxon>Euteleostomi</taxon>
        <taxon>Actinopterygii</taxon>
        <taxon>Neopterygii</taxon>
        <taxon>Teleostei</taxon>
        <taxon>Protacanthopterygii</taxon>
        <taxon>Salmoniformes</taxon>
        <taxon>Salmonidae</taxon>
        <taxon>Salmoninae</taxon>
        <taxon>Oncorhynchus</taxon>
    </lineage>
</organism>
<comment type="subcellular location">
    <subcellularLocation>
        <location evidence="1">Secreted</location>
    </subcellularLocation>
</comment>
<evidence type="ECO:0000256" key="6">
    <source>
        <dbReference type="ARBA" id="ARBA00022679"/>
    </source>
</evidence>
<evidence type="ECO:0000313" key="16">
    <source>
        <dbReference type="Proteomes" id="UP000694557"/>
    </source>
</evidence>
<dbReference type="PRINTS" id="PR00970">
    <property type="entry name" value="RIBTRNSFRASE"/>
</dbReference>
<evidence type="ECO:0000256" key="4">
    <source>
        <dbReference type="ARBA" id="ARBA00022656"/>
    </source>
</evidence>
<sequence length="290" mass="33272">MGRENILSFALLCVFHDWTLGVESKMIHPRLNRRNLDPIQLDMAPDSIDDSYEGCRENMFCEVKKTFLPNEKNIDSKFKGAWEDAMKVYDNNYNSNNELSNDHLRAIHVYVNTGKNIFESFNEATRTLGKHYKTDYKYHSLHFLLSDALRILNKAQGKKCEKTFRGTTLAFQGEKGHTMRFGQFASSSTDELVAKMFADWKTCFKVTTCFGASLAGLSQLNDEKEVLIPPYEVFKIAEVTKNKVLEDKDKDAKSECEIVYVLESTKKTKSKLNCNIVEKDIKINKPCTIL</sequence>
<evidence type="ECO:0000256" key="5">
    <source>
        <dbReference type="ARBA" id="ARBA00022676"/>
    </source>
</evidence>
<keyword evidence="3" id="KW-0964">Secreted</keyword>
<keyword evidence="8 14" id="KW-0732">Signal</keyword>
<dbReference type="GeneTree" id="ENSGT01030000234601"/>
<evidence type="ECO:0000256" key="7">
    <source>
        <dbReference type="ARBA" id="ARBA00022695"/>
    </source>
</evidence>
<dbReference type="AlphaFoldDB" id="A0A8C7H531"/>
<keyword evidence="4" id="KW-0800">Toxin</keyword>
<dbReference type="EC" id="2.4.2.31" evidence="14"/>
<evidence type="ECO:0000256" key="10">
    <source>
        <dbReference type="ARBA" id="ARBA00023026"/>
    </source>
</evidence>
<reference evidence="15" key="1">
    <citation type="submission" date="2025-08" db="UniProtKB">
        <authorList>
            <consortium name="Ensembl"/>
        </authorList>
    </citation>
    <scope>IDENTIFICATION</scope>
</reference>
<dbReference type="SUPFAM" id="SSF56399">
    <property type="entry name" value="ADP-ribosylation"/>
    <property type="match status" value="1"/>
</dbReference>
<evidence type="ECO:0000256" key="12">
    <source>
        <dbReference type="ARBA" id="ARBA00023157"/>
    </source>
</evidence>
<keyword evidence="11 14" id="KW-0520">NAD</keyword>
<comment type="catalytic activity">
    <reaction evidence="13 14">
        <text>L-arginyl-[protein] + NAD(+) = N(omega)-(ADP-D-ribosyl)-L-arginyl-[protein] + nicotinamide + H(+)</text>
        <dbReference type="Rhea" id="RHEA:19149"/>
        <dbReference type="Rhea" id="RHEA-COMP:10532"/>
        <dbReference type="Rhea" id="RHEA-COMP:15087"/>
        <dbReference type="ChEBI" id="CHEBI:15378"/>
        <dbReference type="ChEBI" id="CHEBI:17154"/>
        <dbReference type="ChEBI" id="CHEBI:29965"/>
        <dbReference type="ChEBI" id="CHEBI:57540"/>
        <dbReference type="ChEBI" id="CHEBI:142554"/>
        <dbReference type="EC" id="2.4.2.31"/>
    </reaction>
</comment>
<evidence type="ECO:0000256" key="3">
    <source>
        <dbReference type="ARBA" id="ARBA00022525"/>
    </source>
</evidence>
<dbReference type="FunFam" id="3.90.176.10:FF:000001">
    <property type="entry name" value="NAD(P)(+)--arginine ADP-ribosyltransferase"/>
    <property type="match status" value="1"/>
</dbReference>
<dbReference type="GO" id="GO:0090729">
    <property type="term" value="F:toxin activity"/>
    <property type="evidence" value="ECO:0007669"/>
    <property type="project" value="UniProtKB-KW"/>
</dbReference>
<keyword evidence="5 14" id="KW-0328">Glycosyltransferase</keyword>
<keyword evidence="9 14" id="KW-0521">NADP</keyword>
<dbReference type="Pfam" id="PF01129">
    <property type="entry name" value="ART"/>
    <property type="match status" value="1"/>
</dbReference>